<keyword evidence="3 5" id="KW-1133">Transmembrane helix</keyword>
<feature type="transmembrane region" description="Helical" evidence="5">
    <location>
        <begin position="45"/>
        <end position="62"/>
    </location>
</feature>
<feature type="transmembrane region" description="Helical" evidence="5">
    <location>
        <begin position="12"/>
        <end position="33"/>
    </location>
</feature>
<evidence type="ECO:0000256" key="1">
    <source>
        <dbReference type="ARBA" id="ARBA00022475"/>
    </source>
</evidence>
<evidence type="ECO:0000313" key="7">
    <source>
        <dbReference type="Proteomes" id="UP000011669"/>
    </source>
</evidence>
<dbReference type="Proteomes" id="UP000011669">
    <property type="component" value="Unassembled WGS sequence"/>
</dbReference>
<dbReference type="PATRIC" id="fig|1227455.4.peg.3099"/>
<reference evidence="6 7" key="1">
    <citation type="journal article" date="2014" name="PLoS Genet.">
        <title>Phylogenetically driven sequencing of extremely halophilic archaea reveals strategies for static and dynamic osmo-response.</title>
        <authorList>
            <person name="Becker E.A."/>
            <person name="Seitzer P.M."/>
            <person name="Tritt A."/>
            <person name="Larsen D."/>
            <person name="Krusor M."/>
            <person name="Yao A.I."/>
            <person name="Wu D."/>
            <person name="Madern D."/>
            <person name="Eisen J.A."/>
            <person name="Darling A.E."/>
            <person name="Facciotti M.T."/>
        </authorList>
    </citation>
    <scope>NUCLEOTIDE SEQUENCE [LARGE SCALE GENOMIC DNA]</scope>
    <source>
        <strain evidence="6 7">DSM 5350</strain>
    </source>
</reference>
<accession>M0MC46</accession>
<dbReference type="RefSeq" id="WP_006078901.1">
    <property type="nucleotide sequence ID" value="NZ_AOMD01000030.1"/>
</dbReference>
<keyword evidence="1 5" id="KW-1003">Cell membrane</keyword>
<name>M0MC46_9EURY</name>
<comment type="similarity">
    <text evidence="5">Belongs to the UPF0391 family.</text>
</comment>
<evidence type="ECO:0000256" key="3">
    <source>
        <dbReference type="ARBA" id="ARBA00022989"/>
    </source>
</evidence>
<sequence>MLATLTGTALQLGGGFIELAIAFLVLALIAYVVGAQGIAGISMEIARILVIVFIILAIISFFL</sequence>
<keyword evidence="2 5" id="KW-0812">Transmembrane</keyword>
<evidence type="ECO:0000256" key="2">
    <source>
        <dbReference type="ARBA" id="ARBA00022692"/>
    </source>
</evidence>
<dbReference type="GO" id="GO:0005886">
    <property type="term" value="C:plasma membrane"/>
    <property type="evidence" value="ECO:0007669"/>
    <property type="project" value="UniProtKB-UniRule"/>
</dbReference>
<dbReference type="InterPro" id="IPR009760">
    <property type="entry name" value="DUF1328"/>
</dbReference>
<comment type="caution">
    <text evidence="5">Lacks conserved residue(s) required for the propagation of feature annotation.</text>
</comment>
<dbReference type="EMBL" id="AOMD01000030">
    <property type="protein sequence ID" value="EMA43342.1"/>
    <property type="molecule type" value="Genomic_DNA"/>
</dbReference>
<keyword evidence="4 5" id="KW-0472">Membrane</keyword>
<protein>
    <recommendedName>
        <fullName evidence="5">UPF0391 membrane protein C449_15227</fullName>
    </recommendedName>
</protein>
<dbReference type="HAMAP" id="MF_01361">
    <property type="entry name" value="UPF0391"/>
    <property type="match status" value="1"/>
</dbReference>
<dbReference type="AlphaFoldDB" id="M0MC46"/>
<dbReference type="InParanoid" id="M0MC46"/>
<dbReference type="NCBIfam" id="NF010229">
    <property type="entry name" value="PRK13682.1-4"/>
    <property type="match status" value="1"/>
</dbReference>
<evidence type="ECO:0000313" key="6">
    <source>
        <dbReference type="EMBL" id="EMA43342.1"/>
    </source>
</evidence>
<dbReference type="Pfam" id="PF07043">
    <property type="entry name" value="DUF1328"/>
    <property type="match status" value="1"/>
</dbReference>
<gene>
    <name evidence="6" type="ORF">C449_15227</name>
</gene>
<comment type="caution">
    <text evidence="6">The sequence shown here is derived from an EMBL/GenBank/DDBJ whole genome shotgun (WGS) entry which is preliminary data.</text>
</comment>
<evidence type="ECO:0000256" key="4">
    <source>
        <dbReference type="ARBA" id="ARBA00023136"/>
    </source>
</evidence>
<evidence type="ECO:0000256" key="5">
    <source>
        <dbReference type="HAMAP-Rule" id="MF_01361"/>
    </source>
</evidence>
<organism evidence="6 7">
    <name type="scientific">Halococcus saccharolyticus DSM 5350</name>
    <dbReference type="NCBI Taxonomy" id="1227455"/>
    <lineage>
        <taxon>Archaea</taxon>
        <taxon>Methanobacteriati</taxon>
        <taxon>Methanobacteriota</taxon>
        <taxon>Stenosarchaea group</taxon>
        <taxon>Halobacteria</taxon>
        <taxon>Halobacteriales</taxon>
        <taxon>Halococcaceae</taxon>
        <taxon>Halococcus</taxon>
    </lineage>
</organism>
<proteinExistence type="inferred from homology"/>
<keyword evidence="7" id="KW-1185">Reference proteome</keyword>